<organism evidence="2 3">
    <name type="scientific">Acanthoscelides obtectus</name>
    <name type="common">Bean weevil</name>
    <name type="synonym">Bruchus obtectus</name>
    <dbReference type="NCBI Taxonomy" id="200917"/>
    <lineage>
        <taxon>Eukaryota</taxon>
        <taxon>Metazoa</taxon>
        <taxon>Ecdysozoa</taxon>
        <taxon>Arthropoda</taxon>
        <taxon>Hexapoda</taxon>
        <taxon>Insecta</taxon>
        <taxon>Pterygota</taxon>
        <taxon>Neoptera</taxon>
        <taxon>Endopterygota</taxon>
        <taxon>Coleoptera</taxon>
        <taxon>Polyphaga</taxon>
        <taxon>Cucujiformia</taxon>
        <taxon>Chrysomeloidea</taxon>
        <taxon>Chrysomelidae</taxon>
        <taxon>Bruchinae</taxon>
        <taxon>Bruchini</taxon>
        <taxon>Acanthoscelides</taxon>
    </lineage>
</organism>
<evidence type="ECO:0000313" key="2">
    <source>
        <dbReference type="EMBL" id="CAH2009890.1"/>
    </source>
</evidence>
<reference evidence="2" key="1">
    <citation type="submission" date="2022-03" db="EMBL/GenBank/DDBJ databases">
        <authorList>
            <person name="Sayadi A."/>
        </authorList>
    </citation>
    <scope>NUCLEOTIDE SEQUENCE</scope>
</reference>
<proteinExistence type="predicted"/>
<dbReference type="EMBL" id="CAKOFQ010007929">
    <property type="protein sequence ID" value="CAH2009890.1"/>
    <property type="molecule type" value="Genomic_DNA"/>
</dbReference>
<comment type="caution">
    <text evidence="2">The sequence shown here is derived from an EMBL/GenBank/DDBJ whole genome shotgun (WGS) entry which is preliminary data.</text>
</comment>
<dbReference type="Pfam" id="PF13843">
    <property type="entry name" value="DDE_Tnp_1_7"/>
    <property type="match status" value="1"/>
</dbReference>
<feature type="domain" description="PiggyBac transposable element-derived protein" evidence="1">
    <location>
        <begin position="1"/>
        <end position="290"/>
    </location>
</feature>
<keyword evidence="3" id="KW-1185">Reference proteome</keyword>
<dbReference type="OrthoDB" id="6374637at2759"/>
<gene>
    <name evidence="2" type="ORF">ACAOBT_LOCUS31194</name>
</gene>
<dbReference type="InterPro" id="IPR029526">
    <property type="entry name" value="PGBD"/>
</dbReference>
<accession>A0A9P0M6D4</accession>
<dbReference type="AlphaFoldDB" id="A0A9P0M6D4"/>
<evidence type="ECO:0000313" key="3">
    <source>
        <dbReference type="Proteomes" id="UP001152888"/>
    </source>
</evidence>
<dbReference type="Proteomes" id="UP001152888">
    <property type="component" value="Unassembled WGS sequence"/>
</dbReference>
<name>A0A9P0M6D4_ACAOB</name>
<sequence length="407" mass="46938">MPVKRFKKLRRRIHFQDNNTDPQGDRLFKIRPLIEKLRQKCIAIEEEGLFSIDEMMIAYKGKKAGSLRQYMPKKPKKWGFKMFVRAGVSGIVQDFLIYTGSSTFDEILFSKEEQQMGLGAKVVLALCRTIQKPEESFVYFDNFFCSLELIEYLKKNKKLESLGTIRSNRLRGCPLLSDKELLRKGRGSFDYRVDNSVGLAVIKWADTKCVTLASSYISHSPVFEVSRFSKEQKKKVNVQCPQIVKQYNIHMGGVDLSDMLVSLYKTPFKSKRWYLAMFSQMIDIAVNNAWLLYRRDLASQGKKYNKLKDFRINIAKSLIESRNVPRKRTSAAANLLPQNKIKVPVAPRPTEDVRFDNVGHFPVFTEKGRCRLCTNGQTTILCQKCNLRLCIVSGANQRNCFTSYHSK</sequence>
<dbReference type="PANTHER" id="PTHR47272:SF1">
    <property type="entry name" value="PIGGYBAC TRANSPOSABLE ELEMENT-DERIVED PROTEIN 3-LIKE"/>
    <property type="match status" value="1"/>
</dbReference>
<protein>
    <recommendedName>
        <fullName evidence="1">PiggyBac transposable element-derived protein domain-containing protein</fullName>
    </recommendedName>
</protein>
<dbReference type="PANTHER" id="PTHR47272">
    <property type="entry name" value="DDE_TNP_1_7 DOMAIN-CONTAINING PROTEIN"/>
    <property type="match status" value="1"/>
</dbReference>
<evidence type="ECO:0000259" key="1">
    <source>
        <dbReference type="Pfam" id="PF13843"/>
    </source>
</evidence>